<feature type="domain" description="Glycosyltransferase 2-like" evidence="1">
    <location>
        <begin position="8"/>
        <end position="174"/>
    </location>
</feature>
<gene>
    <name evidence="2" type="ORF">ICJ84_16430</name>
</gene>
<evidence type="ECO:0000313" key="2">
    <source>
        <dbReference type="EMBL" id="MBD0837022.1"/>
    </source>
</evidence>
<name>A0A8J6QBI4_9FLAO</name>
<dbReference type="EMBL" id="JACVXC010000010">
    <property type="protein sequence ID" value="MBD0837022.1"/>
    <property type="molecule type" value="Genomic_DNA"/>
</dbReference>
<evidence type="ECO:0000313" key="3">
    <source>
        <dbReference type="Proteomes" id="UP000602057"/>
    </source>
</evidence>
<dbReference type="Pfam" id="PF00535">
    <property type="entry name" value="Glycos_transf_2"/>
    <property type="match status" value="1"/>
</dbReference>
<dbReference type="InterPro" id="IPR029044">
    <property type="entry name" value="Nucleotide-diphossugar_trans"/>
</dbReference>
<dbReference type="AlphaFoldDB" id="A0A8J6QBI4"/>
<dbReference type="PANTHER" id="PTHR43179">
    <property type="entry name" value="RHAMNOSYLTRANSFERASE WBBL"/>
    <property type="match status" value="1"/>
</dbReference>
<dbReference type="RefSeq" id="WP_188217516.1">
    <property type="nucleotide sequence ID" value="NZ_BAABGH010000002.1"/>
</dbReference>
<comment type="caution">
    <text evidence="2">The sequence shown here is derived from an EMBL/GenBank/DDBJ whole genome shotgun (WGS) entry which is preliminary data.</text>
</comment>
<dbReference type="SUPFAM" id="SSF53448">
    <property type="entry name" value="Nucleotide-diphospho-sugar transferases"/>
    <property type="match status" value="1"/>
</dbReference>
<dbReference type="InterPro" id="IPR001173">
    <property type="entry name" value="Glyco_trans_2-like"/>
</dbReference>
<dbReference type="CDD" id="cd04186">
    <property type="entry name" value="GT_2_like_c"/>
    <property type="match status" value="1"/>
</dbReference>
<keyword evidence="3" id="KW-1185">Reference proteome</keyword>
<protein>
    <submittedName>
        <fullName evidence="2">Glycosyltransferase family 2 protein</fullName>
    </submittedName>
</protein>
<dbReference type="Proteomes" id="UP000602057">
    <property type="component" value="Unassembled WGS sequence"/>
</dbReference>
<accession>A0A8J6QBI4</accession>
<dbReference type="PANTHER" id="PTHR43179:SF7">
    <property type="entry name" value="RHAMNOSYLTRANSFERASE WBBL"/>
    <property type="match status" value="1"/>
</dbReference>
<reference evidence="2" key="2">
    <citation type="submission" date="2020-09" db="EMBL/GenBank/DDBJ databases">
        <authorList>
            <person name="Wu Z."/>
        </authorList>
    </citation>
    <scope>NUCLEOTIDE SEQUENCE</scope>
    <source>
        <strain evidence="2">SC17</strain>
    </source>
</reference>
<dbReference type="Gene3D" id="3.90.550.10">
    <property type="entry name" value="Spore Coat Polysaccharide Biosynthesis Protein SpsA, Chain A"/>
    <property type="match status" value="1"/>
</dbReference>
<evidence type="ECO:0000259" key="1">
    <source>
        <dbReference type="Pfam" id="PF00535"/>
    </source>
</evidence>
<organism evidence="2 3">
    <name type="scientific">Aestuariibaculum suncheonense</name>
    <dbReference type="NCBI Taxonomy" id="1028745"/>
    <lineage>
        <taxon>Bacteria</taxon>
        <taxon>Pseudomonadati</taxon>
        <taxon>Bacteroidota</taxon>
        <taxon>Flavobacteriia</taxon>
        <taxon>Flavobacteriales</taxon>
        <taxon>Flavobacteriaceae</taxon>
    </lineage>
</organism>
<proteinExistence type="predicted"/>
<sequence length="303" mass="34804">MLEKKVFLIIVAHNGMTWIDRCLKSCGNYPVIVVDNASTDETVLFIEKQFPEVILLKQSHNLGFGAANNIGMKYALEQGADYVFLLNQDAYLEEDTLVKLVEAHKRQPDYGVLSPMHLNGTGDKLDYNFSLYITPNRCKGFYSDFCLRTVKNTVYETGFVNAAAWLLSRECIEKVGGFNPSFYHYGEDDNYAQRIKYHGLKIGVLANTFIRHDRGNKQGNVYFQNKQLVYERQLVMKYSNPFHEFTFSKEYKKQLFSAFKGLLSFNINTVKKAIEMLKILNDLNKTSIIANRAISKKSQLSFL</sequence>
<reference evidence="2" key="1">
    <citation type="journal article" date="2013" name="Int. J. Syst. Evol. Microbiol.">
        <title>Aestuariibaculum suncheonense gen. nov., sp. nov., a marine bacterium of the family Flavobacteriaceae isolated from a tidal flat and emended descriptions of the genera Gaetbulibacter and Tamlana.</title>
        <authorList>
            <person name="Jeong S.H."/>
            <person name="Park M.S."/>
            <person name="Jin H.M."/>
            <person name="Lee K."/>
            <person name="Park W."/>
            <person name="Jeon C.O."/>
        </authorList>
    </citation>
    <scope>NUCLEOTIDE SEQUENCE</scope>
    <source>
        <strain evidence="2">SC17</strain>
    </source>
</reference>